<reference evidence="2 3" key="1">
    <citation type="submission" date="2020-02" db="EMBL/GenBank/DDBJ databases">
        <title>Identification and Characterization of First Virulent Phages, Including a Novel Jumbo Virus, Infecting Ochrobactrum spp.</title>
        <authorList>
            <person name="Decewicz P."/>
            <person name="Golec P."/>
            <person name="Szymczak M."/>
            <person name="Radlinska M."/>
            <person name="Dziewit L."/>
        </authorList>
    </citation>
    <scope>NUCLEOTIDE SEQUENCE [LARGE SCALE GENOMIC DNA]</scope>
</reference>
<evidence type="ECO:0000313" key="3">
    <source>
        <dbReference type="Proteomes" id="UP000503046"/>
    </source>
</evidence>
<organism evidence="2 3">
    <name type="scientific">Ochrobactrum phage vB_OspP_OH</name>
    <dbReference type="NCBI Taxonomy" id="2712957"/>
    <lineage>
        <taxon>Viruses</taxon>
        <taxon>Duplodnaviria</taxon>
        <taxon>Heunggongvirae</taxon>
        <taxon>Uroviricota</taxon>
        <taxon>Caudoviricetes</taxon>
        <taxon>Wolominvirus</taxon>
        <taxon>Wolominvirus OH</taxon>
    </lineage>
</organism>
<proteinExistence type="predicted"/>
<evidence type="ECO:0000313" key="2">
    <source>
        <dbReference type="EMBL" id="QIG66117.1"/>
    </source>
</evidence>
<feature type="compositionally biased region" description="Basic and acidic residues" evidence="1">
    <location>
        <begin position="78"/>
        <end position="91"/>
    </location>
</feature>
<gene>
    <name evidence="2" type="ORF">phiOH_p61</name>
</gene>
<feature type="region of interest" description="Disordered" evidence="1">
    <location>
        <begin position="1"/>
        <end position="99"/>
    </location>
</feature>
<dbReference type="Proteomes" id="UP000503046">
    <property type="component" value="Segment"/>
</dbReference>
<feature type="compositionally biased region" description="Basic and acidic residues" evidence="1">
    <location>
        <begin position="1"/>
        <end position="24"/>
    </location>
</feature>
<name>A0A6G6XXP9_9CAUD</name>
<protein>
    <submittedName>
        <fullName evidence="2">Uncharacterized protein</fullName>
    </submittedName>
</protein>
<accession>A0A6G6XXP9</accession>
<feature type="compositionally biased region" description="Basic and acidic residues" evidence="1">
    <location>
        <begin position="40"/>
        <end position="50"/>
    </location>
</feature>
<sequence>MTEPKKTEESKKPESEAPKKDEATVKAASNTTADASKPAEPAKETPKEAAKPNSDGGANIQTKHTEIKTGQLAGIKAPHKDPENFSTKPEEETPPETMSDAELRNIIGDVAFESDVNTTETKLAPAAPVKGSAAAAAPSIKRLKSLVYAYPKDAKDGTVVFGYGGISITIGDLRAVVSVL</sequence>
<keyword evidence="3" id="KW-1185">Reference proteome</keyword>
<dbReference type="EMBL" id="MT028492">
    <property type="protein sequence ID" value="QIG66117.1"/>
    <property type="molecule type" value="Genomic_DNA"/>
</dbReference>
<evidence type="ECO:0000256" key="1">
    <source>
        <dbReference type="SAM" id="MobiDB-lite"/>
    </source>
</evidence>